<dbReference type="GO" id="GO:0046872">
    <property type="term" value="F:metal ion binding"/>
    <property type="evidence" value="ECO:0007669"/>
    <property type="project" value="UniProtKB-KW"/>
</dbReference>
<dbReference type="KEGG" id="tfl:RPIT_13935"/>
<dbReference type="EMBL" id="CP019605">
    <property type="protein sequence ID" value="AQP45768.1"/>
    <property type="molecule type" value="Genomic_DNA"/>
</dbReference>
<dbReference type="GO" id="GO:0003824">
    <property type="term" value="F:catalytic activity"/>
    <property type="evidence" value="ECO:0007669"/>
    <property type="project" value="InterPro"/>
</dbReference>
<dbReference type="InterPro" id="IPR005000">
    <property type="entry name" value="Aldolase/citrate-lyase_domain"/>
</dbReference>
<evidence type="ECO:0000256" key="1">
    <source>
        <dbReference type="ARBA" id="ARBA00022723"/>
    </source>
</evidence>
<dbReference type="InterPro" id="IPR040442">
    <property type="entry name" value="Pyrv_kinase-like_dom_sf"/>
</dbReference>
<evidence type="ECO:0000259" key="3">
    <source>
        <dbReference type="Pfam" id="PF03328"/>
    </source>
</evidence>
<keyword evidence="5" id="KW-1185">Reference proteome</keyword>
<feature type="domain" description="HpcH/HpaI aldolase/citrate lyase" evidence="3">
    <location>
        <begin position="8"/>
        <end position="109"/>
    </location>
</feature>
<sequence length="149" mass="15780">MTLMYITKDPVVAKIAEDGGVDWVFVDLEIHGKMARQGHLDTVISDHTFEDVRAVAEVLTTSQLLVRVNPVHEGSAEEIDTVIAAGAQILMLPYFTHRGEVAEFISLISGRAQVCLLLETPGAVEASATGCSSCLSSSPTAPSRASAVA</sequence>
<feature type="region of interest" description="Disordered" evidence="2">
    <location>
        <begin position="130"/>
        <end position="149"/>
    </location>
</feature>
<gene>
    <name evidence="4" type="ORF">RPIT_13935</name>
</gene>
<accession>A0A1Q2CI17</accession>
<dbReference type="Gene3D" id="3.20.20.60">
    <property type="entry name" value="Phosphoenolpyruvate-binding domains"/>
    <property type="match status" value="1"/>
</dbReference>
<dbReference type="InterPro" id="IPR015813">
    <property type="entry name" value="Pyrv/PenolPyrv_kinase-like_dom"/>
</dbReference>
<reference evidence="4 5" key="1">
    <citation type="journal article" date="2016" name="Int. J. Syst. Evol. Microbiol.">
        <title>Tessaracoccus flavus sp. nov., isolated from the drainage system of a lindane-producing factory.</title>
        <authorList>
            <person name="Kumari R."/>
            <person name="Singh P."/>
            <person name="Schumann P."/>
            <person name="Lal R."/>
        </authorList>
    </citation>
    <scope>NUCLEOTIDE SEQUENCE [LARGE SCALE GENOMIC DNA]</scope>
    <source>
        <strain evidence="4 5">RP1T</strain>
    </source>
</reference>
<dbReference type="Pfam" id="PF03328">
    <property type="entry name" value="HpcH_HpaI"/>
    <property type="match status" value="1"/>
</dbReference>
<protein>
    <recommendedName>
        <fullName evidence="3">HpcH/HpaI aldolase/citrate lyase domain-containing protein</fullName>
    </recommendedName>
</protein>
<dbReference type="SUPFAM" id="SSF51621">
    <property type="entry name" value="Phosphoenolpyruvate/pyruvate domain"/>
    <property type="match status" value="1"/>
</dbReference>
<dbReference type="AlphaFoldDB" id="A0A1Q2CI17"/>
<evidence type="ECO:0000313" key="4">
    <source>
        <dbReference type="EMBL" id="AQP45768.1"/>
    </source>
</evidence>
<evidence type="ECO:0000256" key="2">
    <source>
        <dbReference type="SAM" id="MobiDB-lite"/>
    </source>
</evidence>
<organism evidence="4 5">
    <name type="scientific">Tessaracoccus flavus</name>
    <dbReference type="NCBI Taxonomy" id="1610493"/>
    <lineage>
        <taxon>Bacteria</taxon>
        <taxon>Bacillati</taxon>
        <taxon>Actinomycetota</taxon>
        <taxon>Actinomycetes</taxon>
        <taxon>Propionibacteriales</taxon>
        <taxon>Propionibacteriaceae</taxon>
        <taxon>Tessaracoccus</taxon>
    </lineage>
</organism>
<evidence type="ECO:0000313" key="5">
    <source>
        <dbReference type="Proteomes" id="UP000188324"/>
    </source>
</evidence>
<keyword evidence="1" id="KW-0479">Metal-binding</keyword>
<dbReference type="Proteomes" id="UP000188324">
    <property type="component" value="Chromosome"/>
</dbReference>
<name>A0A1Q2CI17_9ACTN</name>
<proteinExistence type="predicted"/>